<keyword evidence="2" id="KW-1185">Reference proteome</keyword>
<protein>
    <submittedName>
        <fullName evidence="1">Uncharacterized protein</fullName>
    </submittedName>
</protein>
<evidence type="ECO:0000313" key="1">
    <source>
        <dbReference type="EMBL" id="SES00175.1"/>
    </source>
</evidence>
<name>A0A1H9TSG4_9PSEU</name>
<dbReference type="AlphaFoldDB" id="A0A1H9TSG4"/>
<organism evidence="1 2">
    <name type="scientific">Lentzea xinjiangensis</name>
    <dbReference type="NCBI Taxonomy" id="402600"/>
    <lineage>
        <taxon>Bacteria</taxon>
        <taxon>Bacillati</taxon>
        <taxon>Actinomycetota</taxon>
        <taxon>Actinomycetes</taxon>
        <taxon>Pseudonocardiales</taxon>
        <taxon>Pseudonocardiaceae</taxon>
        <taxon>Lentzea</taxon>
    </lineage>
</organism>
<accession>A0A1H9TSG4</accession>
<evidence type="ECO:0000313" key="2">
    <source>
        <dbReference type="Proteomes" id="UP000199352"/>
    </source>
</evidence>
<dbReference type="Proteomes" id="UP000199352">
    <property type="component" value="Unassembled WGS sequence"/>
</dbReference>
<gene>
    <name evidence="1" type="ORF">SAMN05216188_11947</name>
</gene>
<dbReference type="STRING" id="402600.SAMN05216188_11947"/>
<reference evidence="2" key="1">
    <citation type="submission" date="2016-10" db="EMBL/GenBank/DDBJ databases">
        <authorList>
            <person name="Varghese N."/>
            <person name="Submissions S."/>
        </authorList>
    </citation>
    <scope>NUCLEOTIDE SEQUENCE [LARGE SCALE GENOMIC DNA]</scope>
    <source>
        <strain evidence="2">CGMCC 4.3525</strain>
    </source>
</reference>
<proteinExistence type="predicted"/>
<sequence>MIDYEREGKSPVAVSVDLAKQLDKAYEGLTVAEVLDAPVAALAGVSEGDAEKLASAFGIKTVRDLGTSKYFKLAAALVDLDQAAK</sequence>
<dbReference type="EMBL" id="FOFR01000019">
    <property type="protein sequence ID" value="SES00175.1"/>
    <property type="molecule type" value="Genomic_DNA"/>
</dbReference>